<evidence type="ECO:0000313" key="1">
    <source>
        <dbReference type="EMBL" id="CDW21784.1"/>
    </source>
</evidence>
<reference evidence="1" key="1">
    <citation type="submission" date="2014-05" db="EMBL/GenBank/DDBJ databases">
        <authorList>
            <person name="Chronopoulou M."/>
        </authorList>
    </citation>
    <scope>NUCLEOTIDE SEQUENCE</scope>
    <source>
        <tissue evidence="1">Whole organism</tissue>
    </source>
</reference>
<accession>A0A0K2T6T1</accession>
<sequence length="114" mass="13203">AFPSICTKRSSEWGDIRDKGSQKVQKTNSKIVFSTRRCFHRWFHTWPLPPHKPLSIHFFIALWTALFETPRSLALTLIDLRGLIQAAFFNSSRPGLTFFTEPFFLSNFLDLLTG</sequence>
<organism evidence="1">
    <name type="scientific">Lepeophtheirus salmonis</name>
    <name type="common">Salmon louse</name>
    <name type="synonym">Caligus salmonis</name>
    <dbReference type="NCBI Taxonomy" id="72036"/>
    <lineage>
        <taxon>Eukaryota</taxon>
        <taxon>Metazoa</taxon>
        <taxon>Ecdysozoa</taxon>
        <taxon>Arthropoda</taxon>
        <taxon>Crustacea</taxon>
        <taxon>Multicrustacea</taxon>
        <taxon>Hexanauplia</taxon>
        <taxon>Copepoda</taxon>
        <taxon>Siphonostomatoida</taxon>
        <taxon>Caligidae</taxon>
        <taxon>Lepeophtheirus</taxon>
    </lineage>
</organism>
<feature type="non-terminal residue" evidence="1">
    <location>
        <position position="1"/>
    </location>
</feature>
<proteinExistence type="predicted"/>
<dbReference type="EMBL" id="HACA01004423">
    <property type="protein sequence ID" value="CDW21784.1"/>
    <property type="molecule type" value="Transcribed_RNA"/>
</dbReference>
<protein>
    <submittedName>
        <fullName evidence="1">Uncharacterized protein</fullName>
    </submittedName>
</protein>
<dbReference type="AlphaFoldDB" id="A0A0K2T6T1"/>
<name>A0A0K2T6T1_LEPSM</name>